<evidence type="ECO:0000256" key="6">
    <source>
        <dbReference type="ARBA" id="ARBA00023163"/>
    </source>
</evidence>
<dbReference type="GO" id="GO:0006351">
    <property type="term" value="P:DNA-templated transcription"/>
    <property type="evidence" value="ECO:0007669"/>
    <property type="project" value="InterPro"/>
</dbReference>
<dbReference type="InParanoid" id="A0A0D2AQ09"/>
<dbReference type="Gene3D" id="4.10.240.10">
    <property type="entry name" value="Zn(2)-C6 fungal-type DNA-binding domain"/>
    <property type="match status" value="1"/>
</dbReference>
<evidence type="ECO:0000256" key="3">
    <source>
        <dbReference type="ARBA" id="ARBA00022833"/>
    </source>
</evidence>
<dbReference type="InterPro" id="IPR051711">
    <property type="entry name" value="Stress_Response_Reg"/>
</dbReference>
<dbReference type="PROSITE" id="PS50048">
    <property type="entry name" value="ZN2_CY6_FUNGAL_2"/>
    <property type="match status" value="1"/>
</dbReference>
<dbReference type="PANTHER" id="PTHR47540:SF1">
    <property type="entry name" value="ACTIVATOR OF STRESS GENES 1-RELATED"/>
    <property type="match status" value="1"/>
</dbReference>
<evidence type="ECO:0000313" key="11">
    <source>
        <dbReference type="Proteomes" id="UP000053259"/>
    </source>
</evidence>
<dbReference type="GO" id="GO:0043565">
    <property type="term" value="F:sequence-specific DNA binding"/>
    <property type="evidence" value="ECO:0007669"/>
    <property type="project" value="TreeGrafter"/>
</dbReference>
<keyword evidence="5" id="KW-0238">DNA-binding</keyword>
<dbReference type="SMART" id="SM00906">
    <property type="entry name" value="Fungal_trans"/>
    <property type="match status" value="1"/>
</dbReference>
<protein>
    <recommendedName>
        <fullName evidence="9">Zn(2)-C6 fungal-type domain-containing protein</fullName>
    </recommendedName>
</protein>
<dbReference type="Proteomes" id="UP000053259">
    <property type="component" value="Unassembled WGS sequence"/>
</dbReference>
<dbReference type="Pfam" id="PF00172">
    <property type="entry name" value="Zn_clus"/>
    <property type="match status" value="1"/>
</dbReference>
<feature type="domain" description="Zn(2)-C6 fungal-type" evidence="9">
    <location>
        <begin position="26"/>
        <end position="55"/>
    </location>
</feature>
<dbReference type="GO" id="GO:0045944">
    <property type="term" value="P:positive regulation of transcription by RNA polymerase II"/>
    <property type="evidence" value="ECO:0007669"/>
    <property type="project" value="TreeGrafter"/>
</dbReference>
<comment type="subcellular location">
    <subcellularLocation>
        <location evidence="1">Nucleus</location>
    </subcellularLocation>
</comment>
<dbReference type="GeneID" id="27308691"/>
<sequence>MPPATKRNKPAKSDGVKKAVPRVPRACDNCRLRKSKCDGLLPCSFCQQHDSECTYDESRPKKQLDTKYIVSLERTVERFKDILGIPSDVEVTPEVLDEYDISRLGQLSRQNSSLHSVHHVATQTSPPGTPQGESPVACTLLESMVEATGRLNIDEDGNYDYSGSNSGLLLVERIRQRCDQLLNRRYGSGPNAAQERRSPAGTSSRLLHRPSSRPRSLTALPSWDIAVLYTNAVFSEAFSLFNFIHRPSFESRLQLYYSARNAGLEPTLEDTRFEALLNAMFALGELFNAAGDSSQAGSAAREARSEQFFAAAQQSLDLTDCRDTLSLQALLCSIIYLQGSGQIPSCYTYLSLAMTAAVRMGMHRADSLSKFDPLEREVRKRIFWTIRAMDSYITTVLDLPRTLRDDDTDQAYPVELDDDAITPQNIGQPTASSISLMSSVNAHTKLSLVLVKAKNITSGGNDGEHKLNNRYQVDYAKIVEAEKDLIEWTSHLPSYNKLPEPVPKDIEREVEPLHVRRTFG</sequence>
<dbReference type="CDD" id="cd12148">
    <property type="entry name" value="fungal_TF_MHR"/>
    <property type="match status" value="1"/>
</dbReference>
<evidence type="ECO:0000256" key="7">
    <source>
        <dbReference type="ARBA" id="ARBA00023242"/>
    </source>
</evidence>
<dbReference type="SUPFAM" id="SSF57701">
    <property type="entry name" value="Zn2/Cys6 DNA-binding domain"/>
    <property type="match status" value="1"/>
</dbReference>
<name>A0A0D2AQ09_9PEZI</name>
<dbReference type="GO" id="GO:0000981">
    <property type="term" value="F:DNA-binding transcription factor activity, RNA polymerase II-specific"/>
    <property type="evidence" value="ECO:0007669"/>
    <property type="project" value="InterPro"/>
</dbReference>
<keyword evidence="7" id="KW-0539">Nucleus</keyword>
<dbReference type="GO" id="GO:0005634">
    <property type="term" value="C:nucleus"/>
    <property type="evidence" value="ECO:0007669"/>
    <property type="project" value="UniProtKB-SubCell"/>
</dbReference>
<dbReference type="EMBL" id="KN847530">
    <property type="protein sequence ID" value="KIW08783.1"/>
    <property type="molecule type" value="Genomic_DNA"/>
</dbReference>
<dbReference type="SMART" id="SM00066">
    <property type="entry name" value="GAL4"/>
    <property type="match status" value="1"/>
</dbReference>
<dbReference type="STRING" id="253628.A0A0D2AQ09"/>
<dbReference type="InterPro" id="IPR007219">
    <property type="entry name" value="XnlR_reg_dom"/>
</dbReference>
<dbReference type="AlphaFoldDB" id="A0A0D2AQ09"/>
<keyword evidence="6" id="KW-0804">Transcription</keyword>
<dbReference type="GO" id="GO:0008270">
    <property type="term" value="F:zinc ion binding"/>
    <property type="evidence" value="ECO:0007669"/>
    <property type="project" value="InterPro"/>
</dbReference>
<dbReference type="VEuPathDB" id="FungiDB:PV09_00718"/>
<dbReference type="InterPro" id="IPR001138">
    <property type="entry name" value="Zn2Cys6_DnaBD"/>
</dbReference>
<evidence type="ECO:0000256" key="4">
    <source>
        <dbReference type="ARBA" id="ARBA00023015"/>
    </source>
</evidence>
<evidence type="ECO:0000313" key="10">
    <source>
        <dbReference type="EMBL" id="KIW08783.1"/>
    </source>
</evidence>
<accession>A0A0D2AQ09</accession>
<evidence type="ECO:0000259" key="9">
    <source>
        <dbReference type="PROSITE" id="PS50048"/>
    </source>
</evidence>
<organism evidence="10 11">
    <name type="scientific">Verruconis gallopava</name>
    <dbReference type="NCBI Taxonomy" id="253628"/>
    <lineage>
        <taxon>Eukaryota</taxon>
        <taxon>Fungi</taxon>
        <taxon>Dikarya</taxon>
        <taxon>Ascomycota</taxon>
        <taxon>Pezizomycotina</taxon>
        <taxon>Dothideomycetes</taxon>
        <taxon>Pleosporomycetidae</taxon>
        <taxon>Venturiales</taxon>
        <taxon>Sympoventuriaceae</taxon>
        <taxon>Verruconis</taxon>
    </lineage>
</organism>
<evidence type="ECO:0000256" key="2">
    <source>
        <dbReference type="ARBA" id="ARBA00022723"/>
    </source>
</evidence>
<dbReference type="CDD" id="cd00067">
    <property type="entry name" value="GAL4"/>
    <property type="match status" value="1"/>
</dbReference>
<keyword evidence="4" id="KW-0805">Transcription regulation</keyword>
<keyword evidence="2" id="KW-0479">Metal-binding</keyword>
<dbReference type="RefSeq" id="XP_016218652.1">
    <property type="nucleotide sequence ID" value="XM_016353499.1"/>
</dbReference>
<evidence type="ECO:0000256" key="1">
    <source>
        <dbReference type="ARBA" id="ARBA00004123"/>
    </source>
</evidence>
<dbReference type="InterPro" id="IPR036864">
    <property type="entry name" value="Zn2-C6_fun-type_DNA-bd_sf"/>
</dbReference>
<reference evidence="10 11" key="1">
    <citation type="submission" date="2015-01" db="EMBL/GenBank/DDBJ databases">
        <title>The Genome Sequence of Ochroconis gallopava CBS43764.</title>
        <authorList>
            <consortium name="The Broad Institute Genomics Platform"/>
            <person name="Cuomo C."/>
            <person name="de Hoog S."/>
            <person name="Gorbushina A."/>
            <person name="Stielow B."/>
            <person name="Teixiera M."/>
            <person name="Abouelleil A."/>
            <person name="Chapman S.B."/>
            <person name="Priest M."/>
            <person name="Young S.K."/>
            <person name="Wortman J."/>
            <person name="Nusbaum C."/>
            <person name="Birren B."/>
        </authorList>
    </citation>
    <scope>NUCLEOTIDE SEQUENCE [LARGE SCALE GENOMIC DNA]</scope>
    <source>
        <strain evidence="10 11">CBS 43764</strain>
    </source>
</reference>
<keyword evidence="3" id="KW-0862">Zinc</keyword>
<evidence type="ECO:0000256" key="5">
    <source>
        <dbReference type="ARBA" id="ARBA00023125"/>
    </source>
</evidence>
<dbReference type="Pfam" id="PF04082">
    <property type="entry name" value="Fungal_trans"/>
    <property type="match status" value="1"/>
</dbReference>
<gene>
    <name evidence="10" type="ORF">PV09_00718</name>
</gene>
<dbReference type="PROSITE" id="PS00463">
    <property type="entry name" value="ZN2_CY6_FUNGAL_1"/>
    <property type="match status" value="1"/>
</dbReference>
<feature type="region of interest" description="Disordered" evidence="8">
    <location>
        <begin position="185"/>
        <end position="215"/>
    </location>
</feature>
<dbReference type="OrthoDB" id="422427at2759"/>
<evidence type="ECO:0000256" key="8">
    <source>
        <dbReference type="SAM" id="MobiDB-lite"/>
    </source>
</evidence>
<keyword evidence="11" id="KW-1185">Reference proteome</keyword>
<dbReference type="HOGENOM" id="CLU_010084_3_1_1"/>
<proteinExistence type="predicted"/>
<dbReference type="PANTHER" id="PTHR47540">
    <property type="entry name" value="THIAMINE REPRESSIBLE GENES REGULATORY PROTEIN THI5"/>
    <property type="match status" value="1"/>
</dbReference>